<dbReference type="PRINTS" id="PR00344">
    <property type="entry name" value="BCTRLSENSOR"/>
</dbReference>
<dbReference type="Pfam" id="PF04193">
    <property type="entry name" value="PQ-loop"/>
    <property type="match status" value="1"/>
</dbReference>
<dbReference type="InterPro" id="IPR013656">
    <property type="entry name" value="PAS_4"/>
</dbReference>
<feature type="domain" description="PAC" evidence="13">
    <location>
        <begin position="300"/>
        <end position="352"/>
    </location>
</feature>
<evidence type="ECO:0000259" key="12">
    <source>
        <dbReference type="PROSITE" id="PS50109"/>
    </source>
</evidence>
<feature type="domain" description="Histidine kinase" evidence="12">
    <location>
        <begin position="370"/>
        <end position="592"/>
    </location>
</feature>
<dbReference type="InterPro" id="IPR036097">
    <property type="entry name" value="HisK_dim/P_sf"/>
</dbReference>
<dbReference type="Gene3D" id="3.30.450.20">
    <property type="entry name" value="PAS domain"/>
    <property type="match status" value="2"/>
</dbReference>
<geneLocation type="plasmid" evidence="14">
    <name>p-ren_Ren-Pal-02</name>
</geneLocation>
<dbReference type="EMBL" id="MK748463">
    <property type="protein sequence ID" value="QCC21389.1"/>
    <property type="molecule type" value="Genomic_DNA"/>
</dbReference>
<evidence type="ECO:0000256" key="4">
    <source>
        <dbReference type="ARBA" id="ARBA00022553"/>
    </source>
</evidence>
<dbReference type="InterPro" id="IPR036890">
    <property type="entry name" value="HATPase_C_sf"/>
</dbReference>
<organism evidence="14">
    <name type="scientific">Candidatus Endohaliclona renieramycinifaciens</name>
    <dbReference type="NCBI Taxonomy" id="2565582"/>
    <lineage>
        <taxon>Bacteria</taxon>
        <taxon>Pseudomonadati</taxon>
        <taxon>Pseudomonadota</taxon>
        <taxon>Gammaproteobacteria</taxon>
        <taxon>Legionellales</taxon>
        <taxon>Candidatus Endohaliclona</taxon>
    </lineage>
</organism>
<dbReference type="InterPro" id="IPR000700">
    <property type="entry name" value="PAS-assoc_C"/>
</dbReference>
<dbReference type="InterPro" id="IPR003661">
    <property type="entry name" value="HisK_dim/P_dom"/>
</dbReference>
<evidence type="ECO:0000256" key="1">
    <source>
        <dbReference type="ARBA" id="ARBA00000085"/>
    </source>
</evidence>
<keyword evidence="14" id="KW-0614">Plasmid</keyword>
<protein>
    <recommendedName>
        <fullName evidence="3">histidine kinase</fullName>
        <ecNumber evidence="3">2.7.13.3</ecNumber>
    </recommendedName>
</protein>
<dbReference type="InterPro" id="IPR000014">
    <property type="entry name" value="PAS"/>
</dbReference>
<dbReference type="PROSITE" id="PS50109">
    <property type="entry name" value="HIS_KIN"/>
    <property type="match status" value="1"/>
</dbReference>
<evidence type="ECO:0000256" key="2">
    <source>
        <dbReference type="ARBA" id="ARBA00004141"/>
    </source>
</evidence>
<dbReference type="AlphaFoldDB" id="A0A4D6G3F0"/>
<dbReference type="Gene3D" id="1.20.1280.290">
    <property type="match status" value="1"/>
</dbReference>
<name>A0A4D6G3F0_9GAMM</name>
<feature type="transmembrane region" description="Helical" evidence="11">
    <location>
        <begin position="36"/>
        <end position="60"/>
    </location>
</feature>
<dbReference type="Gene3D" id="1.10.287.130">
    <property type="match status" value="1"/>
</dbReference>
<evidence type="ECO:0000256" key="10">
    <source>
        <dbReference type="ARBA" id="ARBA00023136"/>
    </source>
</evidence>
<comment type="subcellular location">
    <subcellularLocation>
        <location evidence="2">Membrane</location>
        <topology evidence="2">Multi-pass membrane protein</topology>
    </subcellularLocation>
</comment>
<reference evidence="14" key="1">
    <citation type="journal article" date="2019" name="Nat. Microbiol.">
        <title>Localized production of defence chemicals by intracellular symbionts of Haliclona sponges.</title>
        <authorList>
            <person name="Tianero M.D."/>
            <person name="Balaich J.N."/>
            <person name="Donia M.S."/>
        </authorList>
    </citation>
    <scope>NUCLEOTIDE SEQUENCE</scope>
    <source>
        <plasmid evidence="14">p-ren_Ren-Pal-02</plasmid>
    </source>
</reference>
<dbReference type="GO" id="GO:0009927">
    <property type="term" value="F:histidine phosphotransfer kinase activity"/>
    <property type="evidence" value="ECO:0007669"/>
    <property type="project" value="TreeGrafter"/>
</dbReference>
<evidence type="ECO:0000256" key="3">
    <source>
        <dbReference type="ARBA" id="ARBA00012438"/>
    </source>
</evidence>
<dbReference type="CDD" id="cd00082">
    <property type="entry name" value="HisKA"/>
    <property type="match status" value="1"/>
</dbReference>
<dbReference type="PANTHER" id="PTHR43047">
    <property type="entry name" value="TWO-COMPONENT HISTIDINE PROTEIN KINASE"/>
    <property type="match status" value="1"/>
</dbReference>
<feature type="transmembrane region" description="Helical" evidence="11">
    <location>
        <begin position="66"/>
        <end position="87"/>
    </location>
</feature>
<dbReference type="SUPFAM" id="SSF55874">
    <property type="entry name" value="ATPase domain of HSP90 chaperone/DNA topoisomerase II/histidine kinase"/>
    <property type="match status" value="1"/>
</dbReference>
<keyword evidence="10 11" id="KW-0472">Membrane</keyword>
<keyword evidence="4" id="KW-0597">Phosphoprotein</keyword>
<dbReference type="Pfam" id="PF08448">
    <property type="entry name" value="PAS_4"/>
    <property type="match status" value="2"/>
</dbReference>
<keyword evidence="8 11" id="KW-1133">Transmembrane helix</keyword>
<dbReference type="GO" id="GO:0005886">
    <property type="term" value="C:plasma membrane"/>
    <property type="evidence" value="ECO:0007669"/>
    <property type="project" value="TreeGrafter"/>
</dbReference>
<dbReference type="InterPro" id="IPR003594">
    <property type="entry name" value="HATPase_dom"/>
</dbReference>
<evidence type="ECO:0000256" key="6">
    <source>
        <dbReference type="ARBA" id="ARBA00022692"/>
    </source>
</evidence>
<dbReference type="Pfam" id="PF02518">
    <property type="entry name" value="HATPase_c"/>
    <property type="match status" value="1"/>
</dbReference>
<dbReference type="Gene3D" id="3.30.565.10">
    <property type="entry name" value="Histidine kinase-like ATPase, C-terminal domain"/>
    <property type="match status" value="1"/>
</dbReference>
<keyword evidence="6 11" id="KW-0812">Transmembrane</keyword>
<dbReference type="PROSITE" id="PS50113">
    <property type="entry name" value="PAC"/>
    <property type="match status" value="2"/>
</dbReference>
<dbReference type="InterPro" id="IPR005467">
    <property type="entry name" value="His_kinase_dom"/>
</dbReference>
<dbReference type="SUPFAM" id="SSF47384">
    <property type="entry name" value="Homodimeric domain of signal transducing histidine kinase"/>
    <property type="match status" value="1"/>
</dbReference>
<evidence type="ECO:0000256" key="9">
    <source>
        <dbReference type="ARBA" id="ARBA00023012"/>
    </source>
</evidence>
<dbReference type="InterPro" id="IPR006603">
    <property type="entry name" value="PQ-loop_rpt"/>
</dbReference>
<dbReference type="SUPFAM" id="SSF55785">
    <property type="entry name" value="PYP-like sensor domain (PAS domain)"/>
    <property type="match status" value="2"/>
</dbReference>
<evidence type="ECO:0000256" key="11">
    <source>
        <dbReference type="SAM" id="Phobius"/>
    </source>
</evidence>
<accession>A0A4D6G3F0</accession>
<dbReference type="EC" id="2.7.13.3" evidence="3"/>
<keyword evidence="5" id="KW-0808">Transferase</keyword>
<dbReference type="InterPro" id="IPR004358">
    <property type="entry name" value="Sig_transdc_His_kin-like_C"/>
</dbReference>
<evidence type="ECO:0000256" key="5">
    <source>
        <dbReference type="ARBA" id="ARBA00022679"/>
    </source>
</evidence>
<dbReference type="InterPro" id="IPR035965">
    <property type="entry name" value="PAS-like_dom_sf"/>
</dbReference>
<comment type="catalytic activity">
    <reaction evidence="1">
        <text>ATP + protein L-histidine = ADP + protein N-phospho-L-histidine.</text>
        <dbReference type="EC" id="2.7.13.3"/>
    </reaction>
</comment>
<dbReference type="PANTHER" id="PTHR43047:SF72">
    <property type="entry name" value="OSMOSENSING HISTIDINE PROTEIN KINASE SLN1"/>
    <property type="match status" value="1"/>
</dbReference>
<feature type="domain" description="PAC" evidence="13">
    <location>
        <begin position="171"/>
        <end position="224"/>
    </location>
</feature>
<evidence type="ECO:0000259" key="13">
    <source>
        <dbReference type="PROSITE" id="PS50113"/>
    </source>
</evidence>
<dbReference type="FunFam" id="3.30.565.10:FF:000010">
    <property type="entry name" value="Sensor histidine kinase RcsC"/>
    <property type="match status" value="1"/>
</dbReference>
<evidence type="ECO:0000313" key="14">
    <source>
        <dbReference type="EMBL" id="QCC21389.1"/>
    </source>
</evidence>
<dbReference type="NCBIfam" id="TIGR00229">
    <property type="entry name" value="sensory_box"/>
    <property type="match status" value="1"/>
</dbReference>
<dbReference type="SMART" id="SM00387">
    <property type="entry name" value="HATPase_c"/>
    <property type="match status" value="1"/>
</dbReference>
<sequence>METAKVIVEIIFSLALFINALLFIPQMITIIKKKSAEGVSLLTFLGFLVIQFSVILHGIINQDYMLAIGYFLSFLTCGLVVFLLILYQKNNIQRSLKLNVVLEKILEQLPAHIYWKDKQGILLGCNTKNWKAFGVKSLSEYLGKTDYDWLPFDQANKIRQVDQEVIVTGKSKILEEIRNTIDGKNRIYLSHKAPLKKDDGSIMGILGVSFDITKIRKAEMERFEMLENIIALMPGHVYWVNREGYYLGCNDNQAKSAGLYSRKEIIGKRNKDLPWNFSVEMLPETLDKINEQVMDTVKSIAVEEPAILQDGTEAIFLSNKVPLCNKEYKVIGMVGISINITERKENEKELMLAKEQAELASKLKDEFILNMEHDIRTPLSAINMVAAQLSKNEIDLNKNKKLINIVVCSKEIMDYCYRTIEYLKIKFSSVPMIEKKFNLRDLVKRVINIEKPAYDSKKLDFNLEIKNNIPEFLVGDDFRLERILINLLNNAVKFTHNGFVKLTVQHIKELDNRNIAIQFIVEDSGIGIPEDKLNIIYEEFARMPPSSQALYKGQGLGLTVVRKLTEEMEGEIDVKSMVGKGTKFICTYPFKKSISE</sequence>
<evidence type="ECO:0000256" key="8">
    <source>
        <dbReference type="ARBA" id="ARBA00022989"/>
    </source>
</evidence>
<keyword evidence="7 14" id="KW-0418">Kinase</keyword>
<evidence type="ECO:0000256" key="7">
    <source>
        <dbReference type="ARBA" id="ARBA00022777"/>
    </source>
</evidence>
<dbReference type="GO" id="GO:0000155">
    <property type="term" value="F:phosphorelay sensor kinase activity"/>
    <property type="evidence" value="ECO:0007669"/>
    <property type="project" value="InterPro"/>
</dbReference>
<proteinExistence type="predicted"/>
<keyword evidence="9" id="KW-0902">Two-component regulatory system</keyword>
<feature type="transmembrane region" description="Helical" evidence="11">
    <location>
        <begin position="6"/>
        <end position="24"/>
    </location>
</feature>